<feature type="transmembrane region" description="Helical" evidence="2">
    <location>
        <begin position="328"/>
        <end position="351"/>
    </location>
</feature>
<name>A0A165PH46_9APHY</name>
<dbReference type="CDD" id="cd12087">
    <property type="entry name" value="TM_EGFR-like"/>
    <property type="match status" value="1"/>
</dbReference>
<keyword evidence="2" id="KW-0472">Membrane</keyword>
<dbReference type="EMBL" id="KV429069">
    <property type="protein sequence ID" value="KZT68206.1"/>
    <property type="molecule type" value="Genomic_DNA"/>
</dbReference>
<dbReference type="OrthoDB" id="3268736at2759"/>
<evidence type="ECO:0000313" key="3">
    <source>
        <dbReference type="EMBL" id="KZT68206.1"/>
    </source>
</evidence>
<keyword evidence="2" id="KW-1133">Transmembrane helix</keyword>
<keyword evidence="2" id="KW-0812">Transmembrane</keyword>
<accession>A0A165PH46</accession>
<reference evidence="3 4" key="1">
    <citation type="journal article" date="2016" name="Mol. Biol. Evol.">
        <title>Comparative Genomics of Early-Diverging Mushroom-Forming Fungi Provides Insights into the Origins of Lignocellulose Decay Capabilities.</title>
        <authorList>
            <person name="Nagy L.G."/>
            <person name="Riley R."/>
            <person name="Tritt A."/>
            <person name="Adam C."/>
            <person name="Daum C."/>
            <person name="Floudas D."/>
            <person name="Sun H."/>
            <person name="Yadav J.S."/>
            <person name="Pangilinan J."/>
            <person name="Larsson K.H."/>
            <person name="Matsuura K."/>
            <person name="Barry K."/>
            <person name="Labutti K."/>
            <person name="Kuo R."/>
            <person name="Ohm R.A."/>
            <person name="Bhattacharya S.S."/>
            <person name="Shirouzu T."/>
            <person name="Yoshinaga Y."/>
            <person name="Martin F.M."/>
            <person name="Grigoriev I.V."/>
            <person name="Hibbett D.S."/>
        </authorList>
    </citation>
    <scope>NUCLEOTIDE SEQUENCE [LARGE SCALE GENOMIC DNA]</scope>
    <source>
        <strain evidence="3 4">L-15889</strain>
    </source>
</reference>
<feature type="compositionally biased region" description="Low complexity" evidence="1">
    <location>
        <begin position="226"/>
        <end position="250"/>
    </location>
</feature>
<feature type="region of interest" description="Disordered" evidence="1">
    <location>
        <begin position="226"/>
        <end position="253"/>
    </location>
</feature>
<evidence type="ECO:0000256" key="2">
    <source>
        <dbReference type="SAM" id="Phobius"/>
    </source>
</evidence>
<organism evidence="3 4">
    <name type="scientific">Daedalea quercina L-15889</name>
    <dbReference type="NCBI Taxonomy" id="1314783"/>
    <lineage>
        <taxon>Eukaryota</taxon>
        <taxon>Fungi</taxon>
        <taxon>Dikarya</taxon>
        <taxon>Basidiomycota</taxon>
        <taxon>Agaricomycotina</taxon>
        <taxon>Agaricomycetes</taxon>
        <taxon>Polyporales</taxon>
        <taxon>Fomitopsis</taxon>
    </lineage>
</organism>
<evidence type="ECO:0000313" key="4">
    <source>
        <dbReference type="Proteomes" id="UP000076727"/>
    </source>
</evidence>
<dbReference type="Proteomes" id="UP000076727">
    <property type="component" value="Unassembled WGS sequence"/>
</dbReference>
<sequence>MSVSVAAAIPLNSISDCSVDVLRNSSTRRITSVHSSYLVPAIHFSYNAFGESAMFLFLTGVVSRSAFASVTNRTIDDQYGDSVTGRHPIYYGDWNYGPTCSGCFFQPSPEDAFMSSWHDTSTNNHYNGQNVSIEFSGTAIWVYCIMPNYEPYSGTVIDIGFDLDGGSAGTFTFLNPVGRLDSFVYNVTVYSATGLTNTQHTLVMTPINSSLLFDWAEYTYDDDNGASASSQSHASSQTSSESGESSEPHPSIMPETANIAMSEMASSLRATSSLGMVPSSVLPSSSLTQNGATSSLLVLSSSSESLRITAPSGSAQGDSTAGARSRTVLISSFVGGGGATVIILLAIAFTLRRRRHRNASQRLSGNILKKPQHKSWATKVDPFMEQLPTDRHVLHPVSAQSISHRRSTSIGISLHGAACDSSESDSVAVSGTALATVGASEVAQPNTLEDEMEAERFMLRVRKFRDQVADLRKWAEQDHLARRG</sequence>
<dbReference type="Gene3D" id="2.60.120.260">
    <property type="entry name" value="Galactose-binding domain-like"/>
    <property type="match status" value="1"/>
</dbReference>
<proteinExistence type="predicted"/>
<gene>
    <name evidence="3" type="ORF">DAEQUDRAFT_344606</name>
</gene>
<dbReference type="AlphaFoldDB" id="A0A165PH46"/>
<evidence type="ECO:0000256" key="1">
    <source>
        <dbReference type="SAM" id="MobiDB-lite"/>
    </source>
</evidence>
<keyword evidence="4" id="KW-1185">Reference proteome</keyword>
<protein>
    <submittedName>
        <fullName evidence="3">Uncharacterized protein</fullName>
    </submittedName>
</protein>